<organism evidence="2 3">
    <name type="scientific">Wansuia hejianensis</name>
    <dbReference type="NCBI Taxonomy" id="2763667"/>
    <lineage>
        <taxon>Bacteria</taxon>
        <taxon>Bacillati</taxon>
        <taxon>Bacillota</taxon>
        <taxon>Clostridia</taxon>
        <taxon>Lachnospirales</taxon>
        <taxon>Lachnospiraceae</taxon>
        <taxon>Wansuia</taxon>
    </lineage>
</organism>
<dbReference type="CDD" id="cd07721">
    <property type="entry name" value="yflN-like_MBL-fold"/>
    <property type="match status" value="1"/>
</dbReference>
<keyword evidence="3" id="KW-1185">Reference proteome</keyword>
<proteinExistence type="predicted"/>
<dbReference type="Pfam" id="PF00753">
    <property type="entry name" value="Lactamase_B"/>
    <property type="match status" value="1"/>
</dbReference>
<evidence type="ECO:0000313" key="3">
    <source>
        <dbReference type="Proteomes" id="UP000601522"/>
    </source>
</evidence>
<feature type="domain" description="Metallo-beta-lactamase" evidence="1">
    <location>
        <begin position="19"/>
        <end position="224"/>
    </location>
</feature>
<dbReference type="InterPro" id="IPR050855">
    <property type="entry name" value="NDM-1-like"/>
</dbReference>
<dbReference type="EMBL" id="JACRTK010000003">
    <property type="protein sequence ID" value="MBC8591137.1"/>
    <property type="molecule type" value="Genomic_DNA"/>
</dbReference>
<dbReference type="Proteomes" id="UP000601522">
    <property type="component" value="Unassembled WGS sequence"/>
</dbReference>
<accession>A0A926F122</accession>
<dbReference type="SUPFAM" id="SSF56281">
    <property type="entry name" value="Metallo-hydrolase/oxidoreductase"/>
    <property type="match status" value="1"/>
</dbReference>
<protein>
    <submittedName>
        <fullName evidence="2">MBL fold metallo-hydrolase</fullName>
    </submittedName>
</protein>
<dbReference type="InterPro" id="IPR036866">
    <property type="entry name" value="RibonucZ/Hydroxyglut_hydro"/>
</dbReference>
<dbReference type="InterPro" id="IPR001279">
    <property type="entry name" value="Metallo-B-lactamas"/>
</dbReference>
<comment type="caution">
    <text evidence="2">The sequence shown here is derived from an EMBL/GenBank/DDBJ whole genome shotgun (WGS) entry which is preliminary data.</text>
</comment>
<evidence type="ECO:0000313" key="2">
    <source>
        <dbReference type="EMBL" id="MBC8591137.1"/>
    </source>
</evidence>
<dbReference type="Gene3D" id="3.60.15.10">
    <property type="entry name" value="Ribonuclease Z/Hydroxyacylglutathione hydrolase-like"/>
    <property type="match status" value="1"/>
</dbReference>
<name>A0A926F122_9FIRM</name>
<dbReference type="PANTHER" id="PTHR42951:SF15">
    <property type="entry name" value="METALLO-BETA-LACTAMASE SUPERFAMILY PROTEIN"/>
    <property type="match status" value="1"/>
</dbReference>
<reference evidence="2 3" key="1">
    <citation type="submission" date="2020-08" db="EMBL/GenBank/DDBJ databases">
        <title>Genome public.</title>
        <authorList>
            <person name="Liu C."/>
            <person name="Sun Q."/>
        </authorList>
    </citation>
    <scope>NUCLEOTIDE SEQUENCE [LARGE SCALE GENOMIC DNA]</scope>
    <source>
        <strain evidence="2 3">NSJ-26</strain>
    </source>
</reference>
<dbReference type="PANTHER" id="PTHR42951">
    <property type="entry name" value="METALLO-BETA-LACTAMASE DOMAIN-CONTAINING"/>
    <property type="match status" value="1"/>
</dbReference>
<gene>
    <name evidence="2" type="ORF">H8689_08410</name>
</gene>
<evidence type="ECO:0000259" key="1">
    <source>
        <dbReference type="SMART" id="SM00849"/>
    </source>
</evidence>
<dbReference type="SMART" id="SM00849">
    <property type="entry name" value="Lactamase_B"/>
    <property type="match status" value="1"/>
</dbReference>
<dbReference type="RefSeq" id="WP_228109506.1">
    <property type="nucleotide sequence ID" value="NZ_JACRTK010000003.1"/>
</dbReference>
<sequence>MNKIVMLDINFDYGNEIQTINPVLLISKNDVVLVDCGYPNFLSFLEDEMKSKGIDPNSLTKVLITHHDNDHMGALYEIKEKYPHIKVVSSEIESEYISGKRKSLRLLQAEEVLKVMPEEQKQFGIEFCETLRKVKPVNVDIVVKDGDNFDWAGGCQVIFTPGHMPGHISLFLTKTNSIVTGDAAVIENGELVIANPQFTLDLNLAENSLEKIISMNVDNYYCYHGGKLVRSATR</sequence>
<dbReference type="AlphaFoldDB" id="A0A926F122"/>